<name>A0ABW1YGV7_9DEIO</name>
<sequence length="98" mass="10717">MGAGQGNIGSSIPAQLGPPDLRYAVGRMGQPEETSELTGERELWREGHMVLESGVGGRRLTRFEIVGDPEAPETAAERQAFLPTARQSGPRLHRQPRR</sequence>
<feature type="region of interest" description="Disordered" evidence="1">
    <location>
        <begin position="66"/>
        <end position="98"/>
    </location>
</feature>
<accession>A0ABW1YGV7</accession>
<gene>
    <name evidence="2" type="ORF">ACFP81_10935</name>
</gene>
<reference evidence="3" key="1">
    <citation type="journal article" date="2019" name="Int. J. Syst. Evol. Microbiol.">
        <title>The Global Catalogue of Microorganisms (GCM) 10K type strain sequencing project: providing services to taxonomists for standard genome sequencing and annotation.</title>
        <authorList>
            <consortium name="The Broad Institute Genomics Platform"/>
            <consortium name="The Broad Institute Genome Sequencing Center for Infectious Disease"/>
            <person name="Wu L."/>
            <person name="Ma J."/>
        </authorList>
    </citation>
    <scope>NUCLEOTIDE SEQUENCE [LARGE SCALE GENOMIC DNA]</scope>
    <source>
        <strain evidence="3">CGMCC 1.15772</strain>
    </source>
</reference>
<evidence type="ECO:0000313" key="2">
    <source>
        <dbReference type="EMBL" id="MFC6592457.1"/>
    </source>
</evidence>
<comment type="caution">
    <text evidence="2">The sequence shown here is derived from an EMBL/GenBank/DDBJ whole genome shotgun (WGS) entry which is preliminary data.</text>
</comment>
<dbReference type="RefSeq" id="WP_380083485.1">
    <property type="nucleotide sequence ID" value="NZ_JBHSWD010000001.1"/>
</dbReference>
<dbReference type="Proteomes" id="UP001596297">
    <property type="component" value="Unassembled WGS sequence"/>
</dbReference>
<evidence type="ECO:0000256" key="1">
    <source>
        <dbReference type="SAM" id="MobiDB-lite"/>
    </source>
</evidence>
<dbReference type="EMBL" id="JBHSWD010000001">
    <property type="protein sequence ID" value="MFC6592457.1"/>
    <property type="molecule type" value="Genomic_DNA"/>
</dbReference>
<evidence type="ECO:0000313" key="3">
    <source>
        <dbReference type="Proteomes" id="UP001596297"/>
    </source>
</evidence>
<organism evidence="2 3">
    <name type="scientific">Deinococcus lacus</name>
    <dbReference type="NCBI Taxonomy" id="392561"/>
    <lineage>
        <taxon>Bacteria</taxon>
        <taxon>Thermotogati</taxon>
        <taxon>Deinococcota</taxon>
        <taxon>Deinococci</taxon>
        <taxon>Deinococcales</taxon>
        <taxon>Deinococcaceae</taxon>
        <taxon>Deinococcus</taxon>
    </lineage>
</organism>
<protein>
    <submittedName>
        <fullName evidence="2">Uncharacterized protein</fullName>
    </submittedName>
</protein>
<proteinExistence type="predicted"/>
<keyword evidence="3" id="KW-1185">Reference proteome</keyword>